<dbReference type="EMBL" id="JATN01000321">
    <property type="protein sequence ID" value="EUC59887.1"/>
    <property type="molecule type" value="Genomic_DNA"/>
</dbReference>
<reference evidence="2" key="1">
    <citation type="journal article" date="2014" name="Genome Announc.">
        <title>Draft genome sequence of the plant-pathogenic soil fungus Rhizoctonia solani anastomosis group 3 strain Rhs1AP.</title>
        <authorList>
            <person name="Cubeta M.A."/>
            <person name="Thomas E."/>
            <person name="Dean R.A."/>
            <person name="Jabaji S."/>
            <person name="Neate S.M."/>
            <person name="Tavantzis S."/>
            <person name="Toda T."/>
            <person name="Vilgalys R."/>
            <person name="Bharathan N."/>
            <person name="Fedorova-Abrams N."/>
            <person name="Pakala S.B."/>
            <person name="Pakala S.M."/>
            <person name="Zafar N."/>
            <person name="Joardar V."/>
            <person name="Losada L."/>
            <person name="Nierman W.C."/>
        </authorList>
    </citation>
    <scope>NUCLEOTIDE SEQUENCE [LARGE SCALE GENOMIC DNA]</scope>
    <source>
        <strain evidence="2">AG-3</strain>
    </source>
</reference>
<organism evidence="1 2">
    <name type="scientific">Rhizoctonia solani AG-3 Rhs1AP</name>
    <dbReference type="NCBI Taxonomy" id="1086054"/>
    <lineage>
        <taxon>Eukaryota</taxon>
        <taxon>Fungi</taxon>
        <taxon>Dikarya</taxon>
        <taxon>Basidiomycota</taxon>
        <taxon>Agaricomycotina</taxon>
        <taxon>Agaricomycetes</taxon>
        <taxon>Cantharellales</taxon>
        <taxon>Ceratobasidiaceae</taxon>
        <taxon>Rhizoctonia</taxon>
    </lineage>
</organism>
<feature type="non-terminal residue" evidence="1">
    <location>
        <position position="212"/>
    </location>
</feature>
<accession>A0A0A1ULD8</accession>
<evidence type="ECO:0000313" key="1">
    <source>
        <dbReference type="EMBL" id="EUC59887.1"/>
    </source>
</evidence>
<protein>
    <submittedName>
        <fullName evidence="1">Uncharacterized protein</fullName>
    </submittedName>
</protein>
<proteinExistence type="predicted"/>
<sequence>MHIHNTKPPAAKPSAVKPTNPVRIVVQLKHFPTLPIRDLPAHDIYRQLVVSSTALPRAPTPLGIHWNRNNNLIISFPAGTSRTSIKILYPSIHSLVGSEDPPTICFDTPWRKIHLAGIRVRDHPDQPITSEEELQQTLQLNPALQALNITIKPTWLKKLENISGTHTSAVIAFEDSDGSIERMLLKSTIFAFGETVKVKKWHDKAPTKRLAG</sequence>
<gene>
    <name evidence="1" type="ORF">RSOL_331350</name>
</gene>
<dbReference type="Proteomes" id="UP000030108">
    <property type="component" value="Unassembled WGS sequence"/>
</dbReference>
<dbReference type="OrthoDB" id="3265803at2759"/>
<name>A0A0A1ULD8_9AGAM</name>
<evidence type="ECO:0000313" key="2">
    <source>
        <dbReference type="Proteomes" id="UP000030108"/>
    </source>
</evidence>
<comment type="caution">
    <text evidence="1">The sequence shown here is derived from an EMBL/GenBank/DDBJ whole genome shotgun (WGS) entry which is preliminary data.</text>
</comment>
<dbReference type="AlphaFoldDB" id="A0A0A1ULD8"/>